<name>J9FFG2_WUCBA</name>
<protein>
    <submittedName>
        <fullName evidence="1">Uncharacterized protein</fullName>
    </submittedName>
</protein>
<gene>
    <name evidence="1" type="ORF">WUBG_03037</name>
</gene>
<dbReference type="Proteomes" id="UP000004810">
    <property type="component" value="Unassembled WGS sequence"/>
</dbReference>
<evidence type="ECO:0000313" key="2">
    <source>
        <dbReference type="Proteomes" id="UP000004810"/>
    </source>
</evidence>
<dbReference type="EMBL" id="ADBV01000888">
    <property type="protein sequence ID" value="EJW86054.1"/>
    <property type="molecule type" value="Genomic_DNA"/>
</dbReference>
<dbReference type="AlphaFoldDB" id="J9FFG2"/>
<proteinExistence type="predicted"/>
<evidence type="ECO:0000313" key="1">
    <source>
        <dbReference type="EMBL" id="EJW86054.1"/>
    </source>
</evidence>
<reference evidence="2" key="1">
    <citation type="submission" date="2012-08" db="EMBL/GenBank/DDBJ databases">
        <title>The Genome Sequence of Wuchereria bancrofti.</title>
        <authorList>
            <person name="Nutman T.B."/>
            <person name="Fink D.L."/>
            <person name="Russ C."/>
            <person name="Young S."/>
            <person name="Zeng Q."/>
            <person name="Koehrsen M."/>
            <person name="Alvarado L."/>
            <person name="Berlin A."/>
            <person name="Chapman S.B."/>
            <person name="Chen Z."/>
            <person name="Freedman E."/>
            <person name="Gellesch M."/>
            <person name="Goldberg J."/>
            <person name="Griggs A."/>
            <person name="Gujja S."/>
            <person name="Heilman E.R."/>
            <person name="Heiman D."/>
            <person name="Hepburn T."/>
            <person name="Howarth C."/>
            <person name="Jen D."/>
            <person name="Larson L."/>
            <person name="Lewis B."/>
            <person name="Mehta T."/>
            <person name="Park D."/>
            <person name="Pearson M."/>
            <person name="Roberts A."/>
            <person name="Saif S."/>
            <person name="Shea T."/>
            <person name="Shenoy N."/>
            <person name="Sisk P."/>
            <person name="Stolte C."/>
            <person name="Sykes S."/>
            <person name="Walk T."/>
            <person name="White J."/>
            <person name="Yandava C."/>
            <person name="Haas B."/>
            <person name="Henn M.R."/>
            <person name="Nusbaum C."/>
            <person name="Birren B."/>
        </authorList>
    </citation>
    <scope>NUCLEOTIDE SEQUENCE [LARGE SCALE GENOMIC DNA]</scope>
    <source>
        <strain evidence="2">NA</strain>
    </source>
</reference>
<organism evidence="1 2">
    <name type="scientific">Wuchereria bancrofti</name>
    <dbReference type="NCBI Taxonomy" id="6293"/>
    <lineage>
        <taxon>Eukaryota</taxon>
        <taxon>Metazoa</taxon>
        <taxon>Ecdysozoa</taxon>
        <taxon>Nematoda</taxon>
        <taxon>Chromadorea</taxon>
        <taxon>Rhabditida</taxon>
        <taxon>Spirurina</taxon>
        <taxon>Spiruromorpha</taxon>
        <taxon>Filarioidea</taxon>
        <taxon>Onchocercidae</taxon>
        <taxon>Wuchereria</taxon>
    </lineage>
</organism>
<accession>J9FFG2</accession>
<sequence length="142" mass="16248">METVGMLLRKKKSDERLLKAKAIEVYCRKNDEKSLRRKHWSYQSVSLGMDRNGKGMRMRTELGMGMEIELVFNLAAHSSLGFNFNLSLDLDLGILTTTYITIALPFKDVIVVAIDSLLSKYTKHKVVCNSKIVNGEKREEYD</sequence>
<comment type="caution">
    <text evidence="1">The sequence shown here is derived from an EMBL/GenBank/DDBJ whole genome shotgun (WGS) entry which is preliminary data.</text>
</comment>